<evidence type="ECO:0000313" key="4">
    <source>
        <dbReference type="RefSeq" id="XP_018532225.1"/>
    </source>
</evidence>
<evidence type="ECO:0000313" key="3">
    <source>
        <dbReference type="Proteomes" id="UP000694890"/>
    </source>
</evidence>
<feature type="chain" id="PRO_5042612499" evidence="2">
    <location>
        <begin position="31"/>
        <end position="191"/>
    </location>
</feature>
<feature type="compositionally biased region" description="Low complexity" evidence="1">
    <location>
        <begin position="70"/>
        <end position="80"/>
    </location>
</feature>
<dbReference type="AlphaFoldDB" id="A0AAJ7LW42"/>
<evidence type="ECO:0000256" key="1">
    <source>
        <dbReference type="SAM" id="MobiDB-lite"/>
    </source>
</evidence>
<feature type="signal peptide" evidence="2">
    <location>
        <begin position="1"/>
        <end position="30"/>
    </location>
</feature>
<proteinExistence type="predicted"/>
<feature type="region of interest" description="Disordered" evidence="1">
    <location>
        <begin position="60"/>
        <end position="104"/>
    </location>
</feature>
<dbReference type="GeneID" id="108883498"/>
<protein>
    <submittedName>
        <fullName evidence="4">Uncharacterized protein LOC108883498 isoform X2</fullName>
    </submittedName>
</protein>
<feature type="compositionally biased region" description="Polar residues" evidence="1">
    <location>
        <begin position="92"/>
        <end position="104"/>
    </location>
</feature>
<name>A0AAJ7LW42_LATCA</name>
<gene>
    <name evidence="4" type="primary">LOC108883498</name>
</gene>
<accession>A0AAJ7LW42</accession>
<dbReference type="RefSeq" id="XP_018532225.1">
    <property type="nucleotide sequence ID" value="XM_018676709.2"/>
</dbReference>
<organism evidence="3 4">
    <name type="scientific">Lates calcarifer</name>
    <name type="common">Barramundi</name>
    <name type="synonym">Holocentrus calcarifer</name>
    <dbReference type="NCBI Taxonomy" id="8187"/>
    <lineage>
        <taxon>Eukaryota</taxon>
        <taxon>Metazoa</taxon>
        <taxon>Chordata</taxon>
        <taxon>Craniata</taxon>
        <taxon>Vertebrata</taxon>
        <taxon>Euteleostomi</taxon>
        <taxon>Actinopterygii</taxon>
        <taxon>Neopterygii</taxon>
        <taxon>Teleostei</taxon>
        <taxon>Neoteleostei</taxon>
        <taxon>Acanthomorphata</taxon>
        <taxon>Carangaria</taxon>
        <taxon>Carangaria incertae sedis</taxon>
        <taxon>Centropomidae</taxon>
        <taxon>Lates</taxon>
    </lineage>
</organism>
<evidence type="ECO:0000256" key="2">
    <source>
        <dbReference type="SAM" id="SignalP"/>
    </source>
</evidence>
<dbReference type="Proteomes" id="UP000694890">
    <property type="component" value="Linkage group LG4"/>
</dbReference>
<keyword evidence="2" id="KW-0732">Signal</keyword>
<reference evidence="4" key="1">
    <citation type="submission" date="2025-08" db="UniProtKB">
        <authorList>
            <consortium name="RefSeq"/>
        </authorList>
    </citation>
    <scope>IDENTIFICATION</scope>
    <source>
        <tissue evidence="4">Brain</tissue>
    </source>
</reference>
<sequence length="191" mass="20598">MEGDDGRSRRLCQTVAVILLLCSLLQSVTCFSLEGPRKTVQQDKVVGEAAVMEARKGSILFNGKEHNSESGSTSATAATGDNRLQHDDLDQSGGTEMSEQTSQLKEVLPNEAVWRHLNPTLHCGQTQMKLKAMGPGAADLQLDMGTARPLPLIQVPKTCGYSMQQNTLGLVLVVPYDGCNVVQEDELGRTS</sequence>